<gene>
    <name evidence="2" type="ORF">CPLU01_04589</name>
</gene>
<dbReference type="AlphaFoldDB" id="A0A8H6KNS0"/>
<keyword evidence="3" id="KW-1185">Reference proteome</keyword>
<feature type="compositionally biased region" description="Acidic residues" evidence="1">
    <location>
        <begin position="174"/>
        <end position="206"/>
    </location>
</feature>
<proteinExistence type="predicted"/>
<feature type="region of interest" description="Disordered" evidence="1">
    <location>
        <begin position="145"/>
        <end position="216"/>
    </location>
</feature>
<dbReference type="Proteomes" id="UP000654918">
    <property type="component" value="Unassembled WGS sequence"/>
</dbReference>
<feature type="region of interest" description="Disordered" evidence="1">
    <location>
        <begin position="88"/>
        <end position="133"/>
    </location>
</feature>
<accession>A0A8H6KNS0</accession>
<evidence type="ECO:0000313" key="2">
    <source>
        <dbReference type="EMBL" id="KAF6834912.1"/>
    </source>
</evidence>
<dbReference type="EMBL" id="WIGO01000044">
    <property type="protein sequence ID" value="KAF6834912.1"/>
    <property type="molecule type" value="Genomic_DNA"/>
</dbReference>
<feature type="compositionally biased region" description="Low complexity" evidence="1">
    <location>
        <begin position="117"/>
        <end position="133"/>
    </location>
</feature>
<organism evidence="2 3">
    <name type="scientific">Colletotrichum plurivorum</name>
    <dbReference type="NCBI Taxonomy" id="2175906"/>
    <lineage>
        <taxon>Eukaryota</taxon>
        <taxon>Fungi</taxon>
        <taxon>Dikarya</taxon>
        <taxon>Ascomycota</taxon>
        <taxon>Pezizomycotina</taxon>
        <taxon>Sordariomycetes</taxon>
        <taxon>Hypocreomycetidae</taxon>
        <taxon>Glomerellales</taxon>
        <taxon>Glomerellaceae</taxon>
        <taxon>Colletotrichum</taxon>
        <taxon>Colletotrichum orchidearum species complex</taxon>
    </lineage>
</organism>
<protein>
    <submittedName>
        <fullName evidence="2">Uncharacterized protein</fullName>
    </submittedName>
</protein>
<evidence type="ECO:0000256" key="1">
    <source>
        <dbReference type="SAM" id="MobiDB-lite"/>
    </source>
</evidence>
<sequence>MSAPPPPDERVPWTRYEFRLKSQVKPAQNQSSAAGHDFTESQPSQQAHADGGVPSAQQLPALPEPDSEDYAELLQAATILLNMRYDTHTWNEGGPIQNVPPAQRFRKSNFRTRAENGASATASSSSGFPPTSSVAFDHLELIQAEERSASKPRLSSYDSDATVSVHSETKSEQQGEEEEEEEEEGGGEEVDGEEGEGGEEEEEEEYMTPPSLHHIG</sequence>
<feature type="region of interest" description="Disordered" evidence="1">
    <location>
        <begin position="21"/>
        <end position="69"/>
    </location>
</feature>
<comment type="caution">
    <text evidence="2">The sequence shown here is derived from an EMBL/GenBank/DDBJ whole genome shotgun (WGS) entry which is preliminary data.</text>
</comment>
<reference evidence="2" key="1">
    <citation type="journal article" date="2020" name="Phytopathology">
        <title>Genome Sequence Resources of Colletotrichum truncatum, C. plurivorum, C. musicola, and C. sojae: Four Species Pathogenic to Soybean (Glycine max).</title>
        <authorList>
            <person name="Rogerio F."/>
            <person name="Boufleur T.R."/>
            <person name="Ciampi-Guillardi M."/>
            <person name="Sukno S.A."/>
            <person name="Thon M.R."/>
            <person name="Massola Junior N.S."/>
            <person name="Baroncelli R."/>
        </authorList>
    </citation>
    <scope>NUCLEOTIDE SEQUENCE</scope>
    <source>
        <strain evidence="2">LFN00145</strain>
    </source>
</reference>
<feature type="compositionally biased region" description="Polar residues" evidence="1">
    <location>
        <begin position="156"/>
        <end position="166"/>
    </location>
</feature>
<evidence type="ECO:0000313" key="3">
    <source>
        <dbReference type="Proteomes" id="UP000654918"/>
    </source>
</evidence>
<name>A0A8H6KNS0_9PEZI</name>